<sequence length="241" mass="26724">MTFGLSIFTCREFRMVKTAAALALAALSGVLAQEPLRYMPFGDSITDYGCWRPWLAEKLKEDGYTLEFVGSRQAQATCNDLDYDRDHEGHPGFQAVDIVKDNQLVGWLNDNPADIITMHLGTVDIVRSSTKADLIIEAYSTLVDQMRDNNPAMRIIVAQIIPFPANDRLVQDLNAAIPKWAASKNTTESPIWVVDQYTGFSGTTDLYDGLHPSESGDVKISEKFYPAMVQAIQSLVGGRDE</sequence>
<dbReference type="Gene3D" id="3.40.50.1110">
    <property type="entry name" value="SGNH hydrolase"/>
    <property type="match status" value="1"/>
</dbReference>
<dbReference type="PANTHER" id="PTHR30383">
    <property type="entry name" value="THIOESTERASE 1/PROTEASE 1/LYSOPHOSPHOLIPASE L1"/>
    <property type="match status" value="1"/>
</dbReference>
<dbReference type="InterPro" id="IPR013830">
    <property type="entry name" value="SGNH_hydro"/>
</dbReference>
<protein>
    <recommendedName>
        <fullName evidence="1">SGNH hydrolase-type esterase domain-containing protein</fullName>
    </recommendedName>
</protein>
<dbReference type="InterPro" id="IPR036514">
    <property type="entry name" value="SGNH_hydro_sf"/>
</dbReference>
<gene>
    <name evidence="2" type="ORF">jhhlp_000758</name>
</gene>
<reference evidence="2 3" key="1">
    <citation type="journal article" date="2017" name="G3 (Bethesda)">
        <title>First Draft Genome Sequence of the Pathogenic Fungus Lomentospora prolificans (Formerly Scedosporium prolificans).</title>
        <authorList>
            <person name="Luo R."/>
            <person name="Zimin A."/>
            <person name="Workman R."/>
            <person name="Fan Y."/>
            <person name="Pertea G."/>
            <person name="Grossman N."/>
            <person name="Wear M.P."/>
            <person name="Jia B."/>
            <person name="Miller H."/>
            <person name="Casadevall A."/>
            <person name="Timp W."/>
            <person name="Zhang S.X."/>
            <person name="Salzberg S.L."/>
        </authorList>
    </citation>
    <scope>NUCLEOTIDE SEQUENCE [LARGE SCALE GENOMIC DNA]</scope>
    <source>
        <strain evidence="2 3">JHH-5317</strain>
    </source>
</reference>
<dbReference type="Pfam" id="PF13472">
    <property type="entry name" value="Lipase_GDSL_2"/>
    <property type="match status" value="1"/>
</dbReference>
<name>A0A2N3NJD5_9PEZI</name>
<dbReference type="VEuPathDB" id="FungiDB:jhhlp_000758"/>
<dbReference type="SUPFAM" id="SSF52266">
    <property type="entry name" value="SGNH hydrolase"/>
    <property type="match status" value="1"/>
</dbReference>
<evidence type="ECO:0000259" key="1">
    <source>
        <dbReference type="Pfam" id="PF13472"/>
    </source>
</evidence>
<dbReference type="Proteomes" id="UP000233524">
    <property type="component" value="Unassembled WGS sequence"/>
</dbReference>
<dbReference type="AlphaFoldDB" id="A0A2N3NJD5"/>
<dbReference type="InterPro" id="IPR051532">
    <property type="entry name" value="Ester_Hydrolysis_Enzymes"/>
</dbReference>
<dbReference type="PANTHER" id="PTHR30383:SF2">
    <property type="entry name" value="CELLULOSE-BINDING PROTEIN"/>
    <property type="match status" value="1"/>
</dbReference>
<organism evidence="2 3">
    <name type="scientific">Lomentospora prolificans</name>
    <dbReference type="NCBI Taxonomy" id="41688"/>
    <lineage>
        <taxon>Eukaryota</taxon>
        <taxon>Fungi</taxon>
        <taxon>Dikarya</taxon>
        <taxon>Ascomycota</taxon>
        <taxon>Pezizomycotina</taxon>
        <taxon>Sordariomycetes</taxon>
        <taxon>Hypocreomycetidae</taxon>
        <taxon>Microascales</taxon>
        <taxon>Microascaceae</taxon>
        <taxon>Lomentospora</taxon>
    </lineage>
</organism>
<dbReference type="OrthoDB" id="2119228at2759"/>
<dbReference type="EMBL" id="NLAX01000003">
    <property type="protein sequence ID" value="PKS12550.1"/>
    <property type="molecule type" value="Genomic_DNA"/>
</dbReference>
<accession>A0A2N3NJD5</accession>
<comment type="caution">
    <text evidence="2">The sequence shown here is derived from an EMBL/GenBank/DDBJ whole genome shotgun (WGS) entry which is preliminary data.</text>
</comment>
<dbReference type="CDD" id="cd01833">
    <property type="entry name" value="XynB_like"/>
    <property type="match status" value="1"/>
</dbReference>
<keyword evidence="3" id="KW-1185">Reference proteome</keyword>
<feature type="domain" description="SGNH hydrolase-type esterase" evidence="1">
    <location>
        <begin position="41"/>
        <end position="216"/>
    </location>
</feature>
<dbReference type="GO" id="GO:0004622">
    <property type="term" value="F:phosphatidylcholine lysophospholipase activity"/>
    <property type="evidence" value="ECO:0007669"/>
    <property type="project" value="TreeGrafter"/>
</dbReference>
<dbReference type="InParanoid" id="A0A2N3NJD5"/>
<evidence type="ECO:0000313" key="3">
    <source>
        <dbReference type="Proteomes" id="UP000233524"/>
    </source>
</evidence>
<proteinExistence type="predicted"/>
<evidence type="ECO:0000313" key="2">
    <source>
        <dbReference type="EMBL" id="PKS12550.1"/>
    </source>
</evidence>